<dbReference type="AlphaFoldDB" id="A0A9P6JW75"/>
<comment type="caution">
    <text evidence="3">The sequence shown here is derived from an EMBL/GenBank/DDBJ whole genome shotgun (WGS) entry which is preliminary data.</text>
</comment>
<feature type="compositionally biased region" description="Pro residues" evidence="1">
    <location>
        <begin position="1"/>
        <end position="20"/>
    </location>
</feature>
<protein>
    <recommendedName>
        <fullName evidence="2">Peroxisome membrane anchor protein Pex14p N-terminal domain-containing protein</fullName>
    </recommendedName>
</protein>
<reference evidence="3" key="1">
    <citation type="submission" date="2020-11" db="EMBL/GenBank/DDBJ databases">
        <authorList>
            <consortium name="DOE Joint Genome Institute"/>
            <person name="Ahrendt S."/>
            <person name="Riley R."/>
            <person name="Andreopoulos W."/>
            <person name="Labutti K."/>
            <person name="Pangilinan J."/>
            <person name="Ruiz-Duenas F.J."/>
            <person name="Barrasa J.M."/>
            <person name="Sanchez-Garcia M."/>
            <person name="Camarero S."/>
            <person name="Miyauchi S."/>
            <person name="Serrano A."/>
            <person name="Linde D."/>
            <person name="Babiker R."/>
            <person name="Drula E."/>
            <person name="Ayuso-Fernandez I."/>
            <person name="Pacheco R."/>
            <person name="Padilla G."/>
            <person name="Ferreira P."/>
            <person name="Barriuso J."/>
            <person name="Kellner H."/>
            <person name="Castanera R."/>
            <person name="Alfaro M."/>
            <person name="Ramirez L."/>
            <person name="Pisabarro A.G."/>
            <person name="Kuo A."/>
            <person name="Tritt A."/>
            <person name="Lipzen A."/>
            <person name="He G."/>
            <person name="Yan M."/>
            <person name="Ng V."/>
            <person name="Cullen D."/>
            <person name="Martin F."/>
            <person name="Rosso M.-N."/>
            <person name="Henrissat B."/>
            <person name="Hibbett D."/>
            <person name="Martinez A.T."/>
            <person name="Grigoriev I.V."/>
        </authorList>
    </citation>
    <scope>NUCLEOTIDE SEQUENCE</scope>
    <source>
        <strain evidence="3">CBS 506.95</strain>
    </source>
</reference>
<proteinExistence type="predicted"/>
<evidence type="ECO:0000256" key="1">
    <source>
        <dbReference type="SAM" id="MobiDB-lite"/>
    </source>
</evidence>
<accession>A0A9P6JW75</accession>
<sequence>MSDPKPQTPAPETPATPPQAPQAQEELLTEPQPTPTFVPTTIPGPEFSSSSRDELLAKARTFLASPQVQHQNAEARRAFLRDKGLSEFDINELQRTNPTQLPSIPPRTYPRPPPSNLPALFLALARLFSWLAGGSAVLLFVYHRFLLPKIAQTSLARQSFKSHHVSLLRHLMTSLAALKEQQAECFSVLPRPDPWKESRLFLNCASVEDILTLVGEKDPDFSQIPTLTLLRCGLRDFGKGRNGDGAQPTTEDLFRYLEGQIPWLAGGDGLQYEEQLWETLSTCPLFNKIMPNASSGAKDVKSRWEYIAPALKPDVPLVTSLDSLSAALPKGLKYRTGPFQHTLQSLSDFTGYLSTQVYLPYRPLNTQNNTTTVEDEIKREIKALKGLVLNRRTFMPTILRTMTTTPNHVTS</sequence>
<keyword evidence="4" id="KW-1185">Reference proteome</keyword>
<dbReference type="InterPro" id="IPR036388">
    <property type="entry name" value="WH-like_DNA-bd_sf"/>
</dbReference>
<gene>
    <name evidence="3" type="ORF">CPB83DRAFT_842935</name>
</gene>
<organism evidence="3 4">
    <name type="scientific">Crepidotus variabilis</name>
    <dbReference type="NCBI Taxonomy" id="179855"/>
    <lineage>
        <taxon>Eukaryota</taxon>
        <taxon>Fungi</taxon>
        <taxon>Dikarya</taxon>
        <taxon>Basidiomycota</taxon>
        <taxon>Agaricomycotina</taxon>
        <taxon>Agaricomycetes</taxon>
        <taxon>Agaricomycetidae</taxon>
        <taxon>Agaricales</taxon>
        <taxon>Agaricineae</taxon>
        <taxon>Crepidotaceae</taxon>
        <taxon>Crepidotus</taxon>
    </lineage>
</organism>
<dbReference type="OrthoDB" id="441517at2759"/>
<feature type="region of interest" description="Disordered" evidence="1">
    <location>
        <begin position="1"/>
        <end position="51"/>
    </location>
</feature>
<dbReference type="InterPro" id="IPR006785">
    <property type="entry name" value="Pex14_N"/>
</dbReference>
<evidence type="ECO:0000313" key="4">
    <source>
        <dbReference type="Proteomes" id="UP000807306"/>
    </source>
</evidence>
<dbReference type="EMBL" id="MU157825">
    <property type="protein sequence ID" value="KAF9534783.1"/>
    <property type="molecule type" value="Genomic_DNA"/>
</dbReference>
<dbReference type="Gene3D" id="1.10.10.10">
    <property type="entry name" value="Winged helix-like DNA-binding domain superfamily/Winged helix DNA-binding domain"/>
    <property type="match status" value="1"/>
</dbReference>
<evidence type="ECO:0000259" key="2">
    <source>
        <dbReference type="Pfam" id="PF04695"/>
    </source>
</evidence>
<dbReference type="Proteomes" id="UP000807306">
    <property type="component" value="Unassembled WGS sequence"/>
</dbReference>
<evidence type="ECO:0000313" key="3">
    <source>
        <dbReference type="EMBL" id="KAF9534783.1"/>
    </source>
</evidence>
<name>A0A9P6JW75_9AGAR</name>
<feature type="domain" description="Peroxisome membrane anchor protein Pex14p N-terminal" evidence="2">
    <location>
        <begin position="52"/>
        <end position="93"/>
    </location>
</feature>
<dbReference type="Pfam" id="PF04695">
    <property type="entry name" value="Pex14_N"/>
    <property type="match status" value="1"/>
</dbReference>